<evidence type="ECO:0000313" key="2">
    <source>
        <dbReference type="Proteomes" id="UP000000925"/>
    </source>
</evidence>
<dbReference type="KEGG" id="caa:Caka_0281"/>
<dbReference type="HOGENOM" id="CLU_046006_15_3_0"/>
<evidence type="ECO:0000313" key="1">
    <source>
        <dbReference type="EMBL" id="ADE53307.1"/>
    </source>
</evidence>
<dbReference type="SUPFAM" id="SSF54593">
    <property type="entry name" value="Glyoxalase/Bleomycin resistance protein/Dihydroxybiphenyl dioxygenase"/>
    <property type="match status" value="1"/>
</dbReference>
<dbReference type="Gene3D" id="3.10.180.10">
    <property type="entry name" value="2,3-Dihydroxybiphenyl 1,2-Dioxygenase, domain 1"/>
    <property type="match status" value="1"/>
</dbReference>
<organism evidence="1 2">
    <name type="scientific">Coraliomargarita akajimensis (strain DSM 45221 / IAM 15411 / JCM 23193 / KCTC 12865 / 04OKA010-24)</name>
    <dbReference type="NCBI Taxonomy" id="583355"/>
    <lineage>
        <taxon>Bacteria</taxon>
        <taxon>Pseudomonadati</taxon>
        <taxon>Verrucomicrobiota</taxon>
        <taxon>Opitutia</taxon>
        <taxon>Puniceicoccales</taxon>
        <taxon>Coraliomargaritaceae</taxon>
        <taxon>Coraliomargarita</taxon>
    </lineage>
</organism>
<dbReference type="eggNOG" id="COG0346">
    <property type="taxonomic scope" value="Bacteria"/>
</dbReference>
<dbReference type="STRING" id="583355.Caka_0281"/>
<dbReference type="AlphaFoldDB" id="D5ELY2"/>
<name>D5ELY2_CORAD</name>
<reference evidence="1 2" key="1">
    <citation type="journal article" date="2010" name="Stand. Genomic Sci.">
        <title>Complete genome sequence of Coraliomargarita akajimensis type strain (04OKA010-24).</title>
        <authorList>
            <person name="Mavromatis K."/>
            <person name="Abt B."/>
            <person name="Brambilla E."/>
            <person name="Lapidus A."/>
            <person name="Copeland A."/>
            <person name="Deshpande S."/>
            <person name="Nolan M."/>
            <person name="Lucas S."/>
            <person name="Tice H."/>
            <person name="Cheng J.F."/>
            <person name="Han C."/>
            <person name="Detter J.C."/>
            <person name="Woyke T."/>
            <person name="Goodwin L."/>
            <person name="Pitluck S."/>
            <person name="Held B."/>
            <person name="Brettin T."/>
            <person name="Tapia R."/>
            <person name="Ivanova N."/>
            <person name="Mikhailova N."/>
            <person name="Pati A."/>
            <person name="Liolios K."/>
            <person name="Chen A."/>
            <person name="Palaniappan K."/>
            <person name="Land M."/>
            <person name="Hauser L."/>
            <person name="Chang Y.J."/>
            <person name="Jeffries C.D."/>
            <person name="Rohde M."/>
            <person name="Goker M."/>
            <person name="Bristow J."/>
            <person name="Eisen J.A."/>
            <person name="Markowitz V."/>
            <person name="Hugenholtz P."/>
            <person name="Klenk H.P."/>
            <person name="Kyrpides N.C."/>
        </authorList>
    </citation>
    <scope>NUCLEOTIDE SEQUENCE [LARGE SCALE GENOMIC DNA]</scope>
    <source>
        <strain evidence="2">DSM 45221 / IAM 15411 / JCM 23193 / KCTC 12865</strain>
    </source>
</reference>
<accession>D5ELY2</accession>
<dbReference type="InterPro" id="IPR029068">
    <property type="entry name" value="Glyas_Bleomycin-R_OHBP_Dase"/>
</dbReference>
<protein>
    <recommendedName>
        <fullName evidence="3">Glyoxalase/bleomycin resistance protein/dioxygenase</fullName>
    </recommendedName>
</protein>
<evidence type="ECO:0008006" key="3">
    <source>
        <dbReference type="Google" id="ProtNLM"/>
    </source>
</evidence>
<dbReference type="EMBL" id="CP001998">
    <property type="protein sequence ID" value="ADE53307.1"/>
    <property type="molecule type" value="Genomic_DNA"/>
</dbReference>
<sequence length="106" mass="12025">MVPSRDVAETTAFFTEILKFKVILNSADYCIVGHGEFEIHIQTAEATVGQMSFYMEVDDLDQVWSLIQEVKTDLKLRPPFEQAYGMREIHLQVPATKALLFIGQAC</sequence>
<proteinExistence type="predicted"/>
<keyword evidence="2" id="KW-1185">Reference proteome</keyword>
<gene>
    <name evidence="1" type="ordered locus">Caka_0281</name>
</gene>
<dbReference type="Proteomes" id="UP000000925">
    <property type="component" value="Chromosome"/>
</dbReference>